<dbReference type="EMBL" id="WJNE01000001">
    <property type="protein sequence ID" value="MRG68307.1"/>
    <property type="molecule type" value="Genomic_DNA"/>
</dbReference>
<evidence type="ECO:0000313" key="5">
    <source>
        <dbReference type="EMBL" id="MRG68307.1"/>
    </source>
</evidence>
<dbReference type="Proteomes" id="UP000430985">
    <property type="component" value="Unassembled WGS sequence"/>
</dbReference>
<sequence>MDKKPEKLVPEVRFKGFTDDWEQHKLGDITIPIKTYPYTRKYETKNITKFKYIHYGDIHTGKAKKINEPSKLPSITKGNYSTLRNGDVVVADASEDYKGIADAAILLSTGAFSIIAGLHTIAFRPNRKLVFPMFIYYNLQTSRFKHYGYHVGTGLKVFGISSNLFFDYSAFHPSLIEQQEISKLIESLENLLSLQQRKLEILIKLKRSFLTKSMANSLDKNPELYFNSASVKWLKQKLSDLTIKEFKGNTKLNDTKPGKTEYLDAERLNGNVPLFIDKPINTLKSDILILWDGSKAGSVYYGFEGSLGSTLKAIRLNPKLVNSFFVYQQLKSKQDVIFNKYRTPNIPHVIKNFTKVYPIYFPSIAVQNKIARFLGNLDTLIEIQQKSIKDHKVIKKYLLQKLFI</sequence>
<organism evidence="5 6">
    <name type="scientific">Limosilactobacillus reuteri</name>
    <name type="common">Lactobacillus reuteri</name>
    <dbReference type="NCBI Taxonomy" id="1598"/>
    <lineage>
        <taxon>Bacteria</taxon>
        <taxon>Bacillati</taxon>
        <taxon>Bacillota</taxon>
        <taxon>Bacilli</taxon>
        <taxon>Lactobacillales</taxon>
        <taxon>Lactobacillaceae</taxon>
        <taxon>Limosilactobacillus</taxon>
    </lineage>
</organism>
<keyword evidence="2" id="KW-0680">Restriction system</keyword>
<dbReference type="Pfam" id="PF01420">
    <property type="entry name" value="Methylase_S"/>
    <property type="match status" value="1"/>
</dbReference>
<dbReference type="SUPFAM" id="SSF116734">
    <property type="entry name" value="DNA methylase specificity domain"/>
    <property type="match status" value="2"/>
</dbReference>
<evidence type="ECO:0000256" key="3">
    <source>
        <dbReference type="ARBA" id="ARBA00023125"/>
    </source>
</evidence>
<comment type="similarity">
    <text evidence="1">Belongs to the type-I restriction system S methylase family.</text>
</comment>
<dbReference type="GO" id="GO:0003677">
    <property type="term" value="F:DNA binding"/>
    <property type="evidence" value="ECO:0007669"/>
    <property type="project" value="UniProtKB-KW"/>
</dbReference>
<dbReference type="RefSeq" id="WP_153701966.1">
    <property type="nucleotide sequence ID" value="NZ_CP130468.1"/>
</dbReference>
<name>A0A6A8CVZ5_LIMRT</name>
<keyword evidence="3" id="KW-0238">DNA-binding</keyword>
<evidence type="ECO:0000256" key="2">
    <source>
        <dbReference type="ARBA" id="ARBA00022747"/>
    </source>
</evidence>
<dbReference type="InterPro" id="IPR000055">
    <property type="entry name" value="Restrct_endonuc_typeI_TRD"/>
</dbReference>
<protein>
    <submittedName>
        <fullName evidence="5">Restriction endonuclease subunit S</fullName>
    </submittedName>
</protein>
<keyword evidence="5" id="KW-0540">Nuclease</keyword>
<keyword evidence="5" id="KW-0255">Endonuclease</keyword>
<keyword evidence="5" id="KW-0378">Hydrolase</keyword>
<comment type="caution">
    <text evidence="5">The sequence shown here is derived from an EMBL/GenBank/DDBJ whole genome shotgun (WGS) entry which is preliminary data.</text>
</comment>
<dbReference type="AlphaFoldDB" id="A0A6A8CVZ5"/>
<feature type="domain" description="Type I restriction modification DNA specificity" evidence="4">
    <location>
        <begin position="232"/>
        <end position="388"/>
    </location>
</feature>
<evidence type="ECO:0000259" key="4">
    <source>
        <dbReference type="Pfam" id="PF01420"/>
    </source>
</evidence>
<dbReference type="GO" id="GO:0004519">
    <property type="term" value="F:endonuclease activity"/>
    <property type="evidence" value="ECO:0007669"/>
    <property type="project" value="UniProtKB-KW"/>
</dbReference>
<gene>
    <name evidence="5" type="ORF">GIX83_00205</name>
</gene>
<evidence type="ECO:0000256" key="1">
    <source>
        <dbReference type="ARBA" id="ARBA00010923"/>
    </source>
</evidence>
<dbReference type="Gene3D" id="1.10.287.1120">
    <property type="entry name" value="Bipartite methylase S protein"/>
    <property type="match status" value="1"/>
</dbReference>
<evidence type="ECO:0000313" key="6">
    <source>
        <dbReference type="Proteomes" id="UP000430985"/>
    </source>
</evidence>
<dbReference type="PANTHER" id="PTHR30408:SF12">
    <property type="entry name" value="TYPE I RESTRICTION ENZYME MJAVIII SPECIFICITY SUBUNIT"/>
    <property type="match status" value="1"/>
</dbReference>
<dbReference type="PANTHER" id="PTHR30408">
    <property type="entry name" value="TYPE-1 RESTRICTION ENZYME ECOKI SPECIFICITY PROTEIN"/>
    <property type="match status" value="1"/>
</dbReference>
<dbReference type="Gene3D" id="3.90.220.20">
    <property type="entry name" value="DNA methylase specificity domains"/>
    <property type="match status" value="2"/>
</dbReference>
<proteinExistence type="inferred from homology"/>
<reference evidence="5 6" key="1">
    <citation type="submission" date="2019-11" db="EMBL/GenBank/DDBJ databases">
        <title>Draft genome sequence of 12 host-associated Lactobacillus reuteri rodent strains.</title>
        <authorList>
            <person name="Zhang S."/>
            <person name="Ozcam M."/>
            <person name="Van Pijkeren J.P."/>
        </authorList>
    </citation>
    <scope>NUCLEOTIDE SEQUENCE [LARGE SCALE GENOMIC DNA]</scope>
    <source>
        <strain evidence="5 6">Rat19</strain>
    </source>
</reference>
<dbReference type="InterPro" id="IPR052021">
    <property type="entry name" value="Type-I_RS_S_subunit"/>
</dbReference>
<accession>A0A6A8CVZ5</accession>
<dbReference type="InterPro" id="IPR044946">
    <property type="entry name" value="Restrct_endonuc_typeI_TRD_sf"/>
</dbReference>
<dbReference type="GO" id="GO:0009307">
    <property type="term" value="P:DNA restriction-modification system"/>
    <property type="evidence" value="ECO:0007669"/>
    <property type="project" value="UniProtKB-KW"/>
</dbReference>